<dbReference type="InterPro" id="IPR000073">
    <property type="entry name" value="AB_hydrolase_1"/>
</dbReference>
<dbReference type="InterPro" id="IPR029058">
    <property type="entry name" value="AB_hydrolase_fold"/>
</dbReference>
<dbReference type="PANTHER" id="PTHR43194:SF2">
    <property type="entry name" value="PEROXISOMAL MEMBRANE PROTEIN LPX1"/>
    <property type="match status" value="1"/>
</dbReference>
<feature type="domain" description="AB hydrolase-1" evidence="1">
    <location>
        <begin position="55"/>
        <end position="297"/>
    </location>
</feature>
<dbReference type="Gene3D" id="3.40.50.1820">
    <property type="entry name" value="alpha/beta hydrolase"/>
    <property type="match status" value="1"/>
</dbReference>
<reference evidence="2 3" key="1">
    <citation type="journal article" date="2015" name="Genome Announc.">
        <title>Expanding the biotechnology potential of lactobacilli through comparative genomics of 213 strains and associated genera.</title>
        <authorList>
            <person name="Sun Z."/>
            <person name="Harris H.M."/>
            <person name="McCann A."/>
            <person name="Guo C."/>
            <person name="Argimon S."/>
            <person name="Zhang W."/>
            <person name="Yang X."/>
            <person name="Jeffery I.B."/>
            <person name="Cooney J.C."/>
            <person name="Kagawa T.F."/>
            <person name="Liu W."/>
            <person name="Song Y."/>
            <person name="Salvetti E."/>
            <person name="Wrobel A."/>
            <person name="Rasinkangas P."/>
            <person name="Parkhill J."/>
            <person name="Rea M.C."/>
            <person name="O'Sullivan O."/>
            <person name="Ritari J."/>
            <person name="Douillard F.P."/>
            <person name="Paul Ross R."/>
            <person name="Yang R."/>
            <person name="Briner A.E."/>
            <person name="Felis G.E."/>
            <person name="de Vos W.M."/>
            <person name="Barrangou R."/>
            <person name="Klaenhammer T.R."/>
            <person name="Caufield P.W."/>
            <person name="Cui Y."/>
            <person name="Zhang H."/>
            <person name="O'Toole P.W."/>
        </authorList>
    </citation>
    <scope>NUCLEOTIDE SEQUENCE [LARGE SCALE GENOMIC DNA]</scope>
    <source>
        <strain evidence="2 3">DSM 20634</strain>
    </source>
</reference>
<dbReference type="Pfam" id="PF12697">
    <property type="entry name" value="Abhydrolase_6"/>
    <property type="match status" value="1"/>
</dbReference>
<dbReference type="InterPro" id="IPR050228">
    <property type="entry name" value="Carboxylesterase_BioH"/>
</dbReference>
<dbReference type="EMBL" id="AYYY01000061">
    <property type="protein sequence ID" value="KRM60771.1"/>
    <property type="molecule type" value="Genomic_DNA"/>
</dbReference>
<name>A0A0R2ACW7_9LACO</name>
<dbReference type="RefSeq" id="WP_057779998.1">
    <property type="nucleotide sequence ID" value="NZ_AYYY01000061.1"/>
</dbReference>
<dbReference type="STRING" id="1423813.FC26_GL000253"/>
<comment type="caution">
    <text evidence="2">The sequence shown here is derived from an EMBL/GenBank/DDBJ whole genome shotgun (WGS) entry which is preliminary data.</text>
</comment>
<evidence type="ECO:0000313" key="3">
    <source>
        <dbReference type="Proteomes" id="UP000051733"/>
    </source>
</evidence>
<dbReference type="AlphaFoldDB" id="A0A0R2ACW7"/>
<dbReference type="Proteomes" id="UP000051733">
    <property type="component" value="Unassembled WGS sequence"/>
</dbReference>
<gene>
    <name evidence="2" type="ORF">FC26_GL000253</name>
</gene>
<dbReference type="SUPFAM" id="SSF53474">
    <property type="entry name" value="alpha/beta-Hydrolases"/>
    <property type="match status" value="1"/>
</dbReference>
<sequence length="315" mass="35260">MKTYQNNAAWGKIAAYLPKNYQFNPTTKPVEAFWEWHKNQIHLDTFRNPDAPVKIILLHGVGTNGRQMSTILGSPLAQDGLEVVSIDMPLYGMSVINQHDPVTYADWVQLGSDYVDYERQRDDRPIFLYGLSAGGMETYHVAAKNRHVAGIIGMTFLDQRDQRVRNRTAHNVFWGRYGTPLAHLSVQLGLGSQTIKMATCSLMSALCNQPGCQAELMADTTSASARVPYAFLDSYMNYVPDMEPENFDVCPVILTQPGMDRWTPLELSTPFLARLQHVKVDQVILPDGGHYPVEAPALAKLHEATLHFIQANQNG</sequence>
<evidence type="ECO:0000313" key="2">
    <source>
        <dbReference type="EMBL" id="KRM60771.1"/>
    </source>
</evidence>
<dbReference type="PATRIC" id="fig|1423813.3.peg.262"/>
<protein>
    <recommendedName>
        <fullName evidence="1">AB hydrolase-1 domain-containing protein</fullName>
    </recommendedName>
</protein>
<accession>A0A0R2ACW7</accession>
<proteinExistence type="predicted"/>
<dbReference type="PANTHER" id="PTHR43194">
    <property type="entry name" value="HYDROLASE ALPHA/BETA FOLD FAMILY"/>
    <property type="match status" value="1"/>
</dbReference>
<dbReference type="OrthoDB" id="1376138at2"/>
<keyword evidence="3" id="KW-1185">Reference proteome</keyword>
<organism evidence="2 3">
    <name type="scientific">Paucilactobacillus vaccinostercus DSM 20634</name>
    <dbReference type="NCBI Taxonomy" id="1423813"/>
    <lineage>
        <taxon>Bacteria</taxon>
        <taxon>Bacillati</taxon>
        <taxon>Bacillota</taxon>
        <taxon>Bacilli</taxon>
        <taxon>Lactobacillales</taxon>
        <taxon>Lactobacillaceae</taxon>
        <taxon>Paucilactobacillus</taxon>
    </lineage>
</organism>
<evidence type="ECO:0000259" key="1">
    <source>
        <dbReference type="Pfam" id="PF12697"/>
    </source>
</evidence>